<dbReference type="Proteomes" id="UP000770889">
    <property type="component" value="Unassembled WGS sequence"/>
</dbReference>
<dbReference type="PROSITE" id="PS01304">
    <property type="entry name" value="UBIH"/>
    <property type="match status" value="1"/>
</dbReference>
<evidence type="ECO:0000256" key="7">
    <source>
        <dbReference type="ARBA" id="ARBA00023033"/>
    </source>
</evidence>
<evidence type="ECO:0000256" key="6">
    <source>
        <dbReference type="ARBA" id="ARBA00023002"/>
    </source>
</evidence>
<keyword evidence="7" id="KW-0503">Monooxygenase</keyword>
<keyword evidence="4" id="KW-0285">Flavoprotein</keyword>
<dbReference type="AlphaFoldDB" id="A0A944MAL3"/>
<dbReference type="Pfam" id="PF01494">
    <property type="entry name" value="FAD_binding_3"/>
    <property type="match status" value="1"/>
</dbReference>
<keyword evidence="6" id="KW-0560">Oxidoreductase</keyword>
<dbReference type="EMBL" id="JAHHGM010000001">
    <property type="protein sequence ID" value="MBT2987570.1"/>
    <property type="molecule type" value="Genomic_DNA"/>
</dbReference>
<dbReference type="GO" id="GO:0004497">
    <property type="term" value="F:monooxygenase activity"/>
    <property type="evidence" value="ECO:0007669"/>
    <property type="project" value="UniProtKB-KW"/>
</dbReference>
<comment type="caution">
    <text evidence="11">The sequence shown here is derived from an EMBL/GenBank/DDBJ whole genome shotgun (WGS) entry which is preliminary data.</text>
</comment>
<protein>
    <submittedName>
        <fullName evidence="11">UbiH/UbiF/VisC/COQ6 family ubiquinone biosynthesis hydroxylase</fullName>
    </submittedName>
</protein>
<dbReference type="Gene3D" id="3.50.50.60">
    <property type="entry name" value="FAD/NAD(P)-binding domain"/>
    <property type="match status" value="2"/>
</dbReference>
<comment type="similarity">
    <text evidence="3">Belongs to the UbiH/COQ6 family.</text>
</comment>
<evidence type="ECO:0000313" key="12">
    <source>
        <dbReference type="Proteomes" id="UP000770889"/>
    </source>
</evidence>
<comment type="pathway">
    <text evidence="2">Cofactor biosynthesis; ubiquinone biosynthesis.</text>
</comment>
<dbReference type="NCBIfam" id="TIGR01988">
    <property type="entry name" value="Ubi-OHases"/>
    <property type="match status" value="1"/>
</dbReference>
<dbReference type="InterPro" id="IPR051205">
    <property type="entry name" value="UbiH/COQ6_monooxygenase"/>
</dbReference>
<evidence type="ECO:0000256" key="5">
    <source>
        <dbReference type="ARBA" id="ARBA00022827"/>
    </source>
</evidence>
<evidence type="ECO:0000256" key="2">
    <source>
        <dbReference type="ARBA" id="ARBA00004749"/>
    </source>
</evidence>
<evidence type="ECO:0000256" key="8">
    <source>
        <dbReference type="ARBA" id="ARBA00065734"/>
    </source>
</evidence>
<evidence type="ECO:0000256" key="9">
    <source>
        <dbReference type="SAM" id="Phobius"/>
    </source>
</evidence>
<dbReference type="GO" id="GO:0016705">
    <property type="term" value="F:oxidoreductase activity, acting on paired donors, with incorporation or reduction of molecular oxygen"/>
    <property type="evidence" value="ECO:0007669"/>
    <property type="project" value="InterPro"/>
</dbReference>
<reference evidence="11 12" key="1">
    <citation type="submission" date="2021-05" db="EMBL/GenBank/DDBJ databases">
        <title>Genetic and Functional Diversity in Clade A Lucinid endosymbionts from the Bahamas.</title>
        <authorList>
            <person name="Giani N.M."/>
            <person name="Engel A.S."/>
            <person name="Campbell B.J."/>
        </authorList>
    </citation>
    <scope>NUCLEOTIDE SEQUENCE [LARGE SCALE GENOMIC DNA]</scope>
    <source>
        <strain evidence="11">LUC16012Gg_MoonRockCtena</strain>
    </source>
</reference>
<proteinExistence type="inferred from homology"/>
<keyword evidence="9" id="KW-1133">Transmembrane helix</keyword>
<evidence type="ECO:0000256" key="3">
    <source>
        <dbReference type="ARBA" id="ARBA00005349"/>
    </source>
</evidence>
<evidence type="ECO:0000313" key="11">
    <source>
        <dbReference type="EMBL" id="MBT2987570.1"/>
    </source>
</evidence>
<keyword evidence="5" id="KW-0274">FAD</keyword>
<dbReference type="GO" id="GO:0006744">
    <property type="term" value="P:ubiquinone biosynthetic process"/>
    <property type="evidence" value="ECO:0007669"/>
    <property type="project" value="InterPro"/>
</dbReference>
<dbReference type="InterPro" id="IPR018168">
    <property type="entry name" value="Ubi_Hdrlase_CS"/>
</dbReference>
<dbReference type="GO" id="GO:0110142">
    <property type="term" value="C:ubiquinone biosynthesis complex"/>
    <property type="evidence" value="ECO:0007669"/>
    <property type="project" value="UniProtKB-ARBA"/>
</dbReference>
<dbReference type="PANTHER" id="PTHR43876:SF7">
    <property type="entry name" value="UBIQUINONE BIOSYNTHESIS MONOOXYGENASE COQ6, MITOCHONDRIAL"/>
    <property type="match status" value="1"/>
</dbReference>
<evidence type="ECO:0000259" key="10">
    <source>
        <dbReference type="Pfam" id="PF01494"/>
    </source>
</evidence>
<dbReference type="FunFam" id="3.50.50.60:FF:000021">
    <property type="entry name" value="Ubiquinone biosynthesis monooxygenase COQ6"/>
    <property type="match status" value="1"/>
</dbReference>
<name>A0A944MAL3_9GAMM</name>
<feature type="transmembrane region" description="Helical" evidence="9">
    <location>
        <begin position="22"/>
        <end position="47"/>
    </location>
</feature>
<comment type="cofactor">
    <cofactor evidence="1">
        <name>FAD</name>
        <dbReference type="ChEBI" id="CHEBI:57692"/>
    </cofactor>
</comment>
<keyword evidence="11" id="KW-0830">Ubiquinone</keyword>
<evidence type="ECO:0000256" key="4">
    <source>
        <dbReference type="ARBA" id="ARBA00022630"/>
    </source>
</evidence>
<dbReference type="PANTHER" id="PTHR43876">
    <property type="entry name" value="UBIQUINONE BIOSYNTHESIS MONOOXYGENASE COQ6, MITOCHONDRIAL"/>
    <property type="match status" value="1"/>
</dbReference>
<keyword evidence="9" id="KW-0812">Transmembrane</keyword>
<dbReference type="InterPro" id="IPR002938">
    <property type="entry name" value="FAD-bd"/>
</dbReference>
<comment type="subunit">
    <text evidence="8">Component of the Ubi complex metabolon, which regroups five ubiquinone biosynthesis proteins (UbiE, UbiF, UbiG, UbiH and UbiI) and two accessory factors (UbiK and the lipid-binding protein UbiJ).</text>
</comment>
<evidence type="ECO:0000256" key="1">
    <source>
        <dbReference type="ARBA" id="ARBA00001974"/>
    </source>
</evidence>
<keyword evidence="9" id="KW-0472">Membrane</keyword>
<dbReference type="InterPro" id="IPR010971">
    <property type="entry name" value="UbiH/COQ6"/>
</dbReference>
<dbReference type="PRINTS" id="PR00420">
    <property type="entry name" value="RNGMNOXGNASE"/>
</dbReference>
<accession>A0A944MAL3</accession>
<feature type="domain" description="FAD-binding" evidence="10">
    <location>
        <begin position="20"/>
        <end position="354"/>
    </location>
</feature>
<dbReference type="SUPFAM" id="SSF51905">
    <property type="entry name" value="FAD/NAD(P)-binding domain"/>
    <property type="match status" value="1"/>
</dbReference>
<dbReference type="InterPro" id="IPR036188">
    <property type="entry name" value="FAD/NAD-bd_sf"/>
</dbReference>
<organism evidence="11 12">
    <name type="scientific">Candidatus Thiodiazotropha taylori</name>
    <dbReference type="NCBI Taxonomy" id="2792791"/>
    <lineage>
        <taxon>Bacteria</taxon>
        <taxon>Pseudomonadati</taxon>
        <taxon>Pseudomonadota</taxon>
        <taxon>Gammaproteobacteria</taxon>
        <taxon>Chromatiales</taxon>
        <taxon>Sedimenticolaceae</taxon>
        <taxon>Candidatus Thiodiazotropha</taxon>
    </lineage>
</organism>
<dbReference type="GO" id="GO:0071949">
    <property type="term" value="F:FAD binding"/>
    <property type="evidence" value="ECO:0007669"/>
    <property type="project" value="InterPro"/>
</dbReference>
<gene>
    <name evidence="11" type="ORF">KME65_01275</name>
</gene>
<sequence>MGVYRDWRVGCPLTKSKTEYDLVIVGGGMVGSALACAVAGVGLRICILEAREPQRSWPSDEVDLRVSALTRASQRMLEKLQAWPRMAEMRISPYTDMEVWDAGGSGRIRFNAAEIGEPDLGHIVENRVTQLALWERLEALPNVTLRYPAAVAELVLDHQPSLLLQDGGRLNAKLIVAADGRDSQLRELADIGTRGWEYDQHAIVATVKPTLPHQQTARQRFMPLGPLALLPINDGRCSIVWSTSPTQADELMALSDKIFCERLSVASEQVLGEIDDVGPRGLFPLRLGHAETYIRPGFVLVGDAAHAMHPLAGQGVNLGFMDAMTLVDVLLEAHGAGRGIGSMATLRRYERSRKGPNMAMLGAMDAFKRIFSNEVMPLKLMRNLGLDIADRSGFIKHQLIRRAMGIGGDLPTLAR</sequence>